<comment type="caution">
    <text evidence="2">The sequence shown here is derived from an EMBL/GenBank/DDBJ whole genome shotgun (WGS) entry which is preliminary data.</text>
</comment>
<dbReference type="AlphaFoldDB" id="A0A5C6FKV5"/>
<evidence type="ECO:0000256" key="1">
    <source>
        <dbReference type="SAM" id="MobiDB-lite"/>
    </source>
</evidence>
<gene>
    <name evidence="2" type="ORF">V7x_43720</name>
</gene>
<evidence type="ECO:0000313" key="3">
    <source>
        <dbReference type="Proteomes" id="UP000316476"/>
    </source>
</evidence>
<reference evidence="2 3" key="1">
    <citation type="submission" date="2019-02" db="EMBL/GenBank/DDBJ databases">
        <title>Deep-cultivation of Planctomycetes and their phenomic and genomic characterization uncovers novel biology.</title>
        <authorList>
            <person name="Wiegand S."/>
            <person name="Jogler M."/>
            <person name="Boedeker C."/>
            <person name="Pinto D."/>
            <person name="Vollmers J."/>
            <person name="Rivas-Marin E."/>
            <person name="Kohn T."/>
            <person name="Peeters S.H."/>
            <person name="Heuer A."/>
            <person name="Rast P."/>
            <person name="Oberbeckmann S."/>
            <person name="Bunk B."/>
            <person name="Jeske O."/>
            <person name="Meyerdierks A."/>
            <person name="Storesund J.E."/>
            <person name="Kallscheuer N."/>
            <person name="Luecker S."/>
            <person name="Lage O.M."/>
            <person name="Pohl T."/>
            <person name="Merkel B.J."/>
            <person name="Hornburger P."/>
            <person name="Mueller R.-W."/>
            <person name="Bruemmer F."/>
            <person name="Labrenz M."/>
            <person name="Spormann A.M."/>
            <person name="Op Den Camp H."/>
            <person name="Overmann J."/>
            <person name="Amann R."/>
            <person name="Jetten M.S.M."/>
            <person name="Mascher T."/>
            <person name="Medema M.H."/>
            <person name="Devos D.P."/>
            <person name="Kaster A.-K."/>
            <person name="Ovreas L."/>
            <person name="Rohde M."/>
            <person name="Galperin M.Y."/>
            <person name="Jogler C."/>
        </authorList>
    </citation>
    <scope>NUCLEOTIDE SEQUENCE [LARGE SCALE GENOMIC DNA]</scope>
    <source>
        <strain evidence="2 3">V7</strain>
    </source>
</reference>
<organism evidence="2 3">
    <name type="scientific">Crateriforma conspicua</name>
    <dbReference type="NCBI Taxonomy" id="2527996"/>
    <lineage>
        <taxon>Bacteria</taxon>
        <taxon>Pseudomonadati</taxon>
        <taxon>Planctomycetota</taxon>
        <taxon>Planctomycetia</taxon>
        <taxon>Planctomycetales</taxon>
        <taxon>Planctomycetaceae</taxon>
        <taxon>Crateriforma</taxon>
    </lineage>
</organism>
<evidence type="ECO:0000313" key="2">
    <source>
        <dbReference type="EMBL" id="TWU62637.1"/>
    </source>
</evidence>
<accession>A0A5C6FKV5</accession>
<dbReference type="EMBL" id="SJPZ01000002">
    <property type="protein sequence ID" value="TWU62637.1"/>
    <property type="molecule type" value="Genomic_DNA"/>
</dbReference>
<feature type="region of interest" description="Disordered" evidence="1">
    <location>
        <begin position="1"/>
        <end position="22"/>
    </location>
</feature>
<proteinExistence type="predicted"/>
<protein>
    <submittedName>
        <fullName evidence="2">Uncharacterized protein</fullName>
    </submittedName>
</protein>
<sequence length="233" mass="25907">MKEFLTSKMRNPVQGVRGHRPRSTCPAWGVSSLATDRTADDLLRGSLANPATANSSTTKGPRGLAGELCRRRSRIANGFGWWVRGCFYVRPSEMIAVMQIATRNRNYAGSGELDIQPNPLPVTRDSDVSCKVKEIANAGSSMAAGVVTGASIGHRGASKQSCQRTTSDQRERTICFRAVARTRWQSYCPNAVEWECGLIRSRVAFRREPAVRLERWLCMAVQSRWRCRVVPMT</sequence>
<name>A0A5C6FKV5_9PLAN</name>
<dbReference type="Proteomes" id="UP000316476">
    <property type="component" value="Unassembled WGS sequence"/>
</dbReference>